<proteinExistence type="predicted"/>
<keyword evidence="2" id="KW-1185">Reference proteome</keyword>
<name>D3F9E7_CONWI</name>
<dbReference type="HOGENOM" id="CLU_2521863_0_0_11"/>
<dbReference type="KEGG" id="cwo:Cwoe_0680"/>
<reference evidence="2" key="2">
    <citation type="submission" date="2010-01" db="EMBL/GenBank/DDBJ databases">
        <title>The complete genome of Conexibacter woesei DSM 14684.</title>
        <authorList>
            <consortium name="US DOE Joint Genome Institute (JGI-PGF)"/>
            <person name="Lucas S."/>
            <person name="Copeland A."/>
            <person name="Lapidus A."/>
            <person name="Glavina del Rio T."/>
            <person name="Dalin E."/>
            <person name="Tice H."/>
            <person name="Bruce D."/>
            <person name="Goodwin L."/>
            <person name="Pitluck S."/>
            <person name="Kyrpides N."/>
            <person name="Mavromatis K."/>
            <person name="Ivanova N."/>
            <person name="Mikhailova N."/>
            <person name="Chertkov O."/>
            <person name="Brettin T."/>
            <person name="Detter J.C."/>
            <person name="Han C."/>
            <person name="Larimer F."/>
            <person name="Land M."/>
            <person name="Hauser L."/>
            <person name="Markowitz V."/>
            <person name="Cheng J.-F."/>
            <person name="Hugenholtz P."/>
            <person name="Woyke T."/>
            <person name="Wu D."/>
            <person name="Pukall R."/>
            <person name="Steenblock K."/>
            <person name="Schneider S."/>
            <person name="Klenk H.-P."/>
            <person name="Eisen J.A."/>
        </authorList>
    </citation>
    <scope>NUCLEOTIDE SEQUENCE [LARGE SCALE GENOMIC DNA]</scope>
    <source>
        <strain evidence="2">DSM 14684 / CIP 108061 / JCM 11494 / NBRC 100937 / ID131577</strain>
    </source>
</reference>
<gene>
    <name evidence="1" type="ordered locus">Cwoe_0680</name>
</gene>
<reference evidence="1 2" key="1">
    <citation type="journal article" date="2010" name="Stand. Genomic Sci.">
        <title>Complete genome sequence of Conexibacter woesei type strain (ID131577).</title>
        <authorList>
            <person name="Pukall R."/>
            <person name="Lapidus A."/>
            <person name="Glavina Del Rio T."/>
            <person name="Copeland A."/>
            <person name="Tice H."/>
            <person name="Cheng J.-F."/>
            <person name="Lucas S."/>
            <person name="Chen F."/>
            <person name="Nolan M."/>
            <person name="Bruce D."/>
            <person name="Goodwin L."/>
            <person name="Pitluck S."/>
            <person name="Mavromatis K."/>
            <person name="Ivanova N."/>
            <person name="Ovchinnikova G."/>
            <person name="Pati A."/>
            <person name="Chen A."/>
            <person name="Palaniappan K."/>
            <person name="Land M."/>
            <person name="Hauser L."/>
            <person name="Chang Y.-J."/>
            <person name="Jeffries C.D."/>
            <person name="Chain P."/>
            <person name="Meincke L."/>
            <person name="Sims D."/>
            <person name="Brettin T."/>
            <person name="Detter J.C."/>
            <person name="Rohde M."/>
            <person name="Goeker M."/>
            <person name="Bristow J."/>
            <person name="Eisen J.A."/>
            <person name="Markowitz V."/>
            <person name="Kyrpides N.C."/>
            <person name="Klenk H.-P."/>
            <person name="Hugenholtz P."/>
        </authorList>
    </citation>
    <scope>NUCLEOTIDE SEQUENCE [LARGE SCALE GENOMIC DNA]</scope>
    <source>
        <strain evidence="2">DSM 14684 / CIP 108061 / JCM 11494 / NBRC 100937 / ID131577</strain>
    </source>
</reference>
<dbReference type="EMBL" id="CP001854">
    <property type="protein sequence ID" value="ADB49114.1"/>
    <property type="molecule type" value="Genomic_DNA"/>
</dbReference>
<accession>D3F9E7</accession>
<protein>
    <submittedName>
        <fullName evidence="1">Uncharacterized protein</fullName>
    </submittedName>
</protein>
<evidence type="ECO:0000313" key="2">
    <source>
        <dbReference type="Proteomes" id="UP000008229"/>
    </source>
</evidence>
<organism evidence="1 2">
    <name type="scientific">Conexibacter woesei (strain DSM 14684 / CCUG 47730 / CIP 108061 / JCM 11494 / NBRC 100937 / ID131577)</name>
    <dbReference type="NCBI Taxonomy" id="469383"/>
    <lineage>
        <taxon>Bacteria</taxon>
        <taxon>Bacillati</taxon>
        <taxon>Actinomycetota</taxon>
        <taxon>Thermoleophilia</taxon>
        <taxon>Solirubrobacterales</taxon>
        <taxon>Conexibacteraceae</taxon>
        <taxon>Conexibacter</taxon>
    </lineage>
</organism>
<dbReference type="Proteomes" id="UP000008229">
    <property type="component" value="Chromosome"/>
</dbReference>
<evidence type="ECO:0000313" key="1">
    <source>
        <dbReference type="EMBL" id="ADB49114.1"/>
    </source>
</evidence>
<dbReference type="AlphaFoldDB" id="D3F9E7"/>
<sequence length="84" mass="9354">MSATAWWCSRSASMLLPLRIVGSQQLGDARCDESVDHVAGDLRWPTIALRRELPLLDEEALEGDPRASVRYTTLGMSIRLPASW</sequence>